<reference evidence="2 3" key="1">
    <citation type="submission" date="2013-01" db="EMBL/GenBank/DDBJ databases">
        <authorList>
            <person name="Harkins D.M."/>
            <person name="Durkin A.S."/>
            <person name="Brinkac L.M."/>
            <person name="Haft D.H."/>
            <person name="Selengut J.D."/>
            <person name="Sanka R."/>
            <person name="DePew J."/>
            <person name="Purushe J."/>
            <person name="Matthias M.A."/>
            <person name="Vinetz J.M."/>
            <person name="Sutton G.G."/>
            <person name="Nierman W.C."/>
            <person name="Fouts D.E."/>
        </authorList>
    </citation>
    <scope>NUCLEOTIDE SEQUENCE [LARGE SCALE GENOMIC DNA]</scope>
    <source>
        <strain evidence="2 3">ZUN142</strain>
    </source>
</reference>
<dbReference type="AlphaFoldDB" id="M6UK76"/>
<gene>
    <name evidence="2" type="ORF">LEP1GSC186_1797</name>
</gene>
<dbReference type="EMBL" id="AHOP02000021">
    <property type="protein sequence ID" value="EMO41459.1"/>
    <property type="molecule type" value="Genomic_DNA"/>
</dbReference>
<evidence type="ECO:0000313" key="2">
    <source>
        <dbReference type="EMBL" id="EMO41459.1"/>
    </source>
</evidence>
<evidence type="ECO:0000256" key="1">
    <source>
        <dbReference type="SAM" id="Phobius"/>
    </source>
</evidence>
<feature type="transmembrane region" description="Helical" evidence="1">
    <location>
        <begin position="6"/>
        <end position="24"/>
    </location>
</feature>
<keyword evidence="1" id="KW-0472">Membrane</keyword>
<accession>M6UK76</accession>
<keyword evidence="1" id="KW-0812">Transmembrane</keyword>
<dbReference type="Proteomes" id="UP000012153">
    <property type="component" value="Unassembled WGS sequence"/>
</dbReference>
<protein>
    <submittedName>
        <fullName evidence="2">Uncharacterized protein</fullName>
    </submittedName>
</protein>
<comment type="caution">
    <text evidence="2">The sequence shown here is derived from an EMBL/GenBank/DDBJ whole genome shotgun (WGS) entry which is preliminary data.</text>
</comment>
<organism evidence="2 3">
    <name type="scientific">Leptospira noguchii serovar Autumnalis str. ZUN142</name>
    <dbReference type="NCBI Taxonomy" id="1085540"/>
    <lineage>
        <taxon>Bacteria</taxon>
        <taxon>Pseudomonadati</taxon>
        <taxon>Spirochaetota</taxon>
        <taxon>Spirochaetia</taxon>
        <taxon>Leptospirales</taxon>
        <taxon>Leptospiraceae</taxon>
        <taxon>Leptospira</taxon>
    </lineage>
</organism>
<sequence length="58" mass="6865">MSGTFFIQIWACPCCILVFLKNLLKRDRRVASSTSSRIDFVNRIEIFKPYVLIHEFQI</sequence>
<keyword evidence="1" id="KW-1133">Transmembrane helix</keyword>
<evidence type="ECO:0000313" key="3">
    <source>
        <dbReference type="Proteomes" id="UP000012153"/>
    </source>
</evidence>
<name>M6UK76_9LEPT</name>
<proteinExistence type="predicted"/>